<dbReference type="Proteomes" id="UP000236728">
    <property type="component" value="Unassembled WGS sequence"/>
</dbReference>
<feature type="domain" description="AB hydrolase-1" evidence="3">
    <location>
        <begin position="93"/>
        <end position="332"/>
    </location>
</feature>
<dbReference type="PANTHER" id="PTHR32268:SF11">
    <property type="entry name" value="HOMOSERINE O-ACETYLTRANSFERASE"/>
    <property type="match status" value="1"/>
</dbReference>
<proteinExistence type="predicted"/>
<dbReference type="InterPro" id="IPR008220">
    <property type="entry name" value="HAT_MetX-like"/>
</dbReference>
<dbReference type="EMBL" id="FNVA01000003">
    <property type="protein sequence ID" value="SEG16291.1"/>
    <property type="molecule type" value="Genomic_DNA"/>
</dbReference>
<dbReference type="PANTHER" id="PTHR32268">
    <property type="entry name" value="HOMOSERINE O-ACETYLTRANSFERASE"/>
    <property type="match status" value="1"/>
</dbReference>
<dbReference type="OrthoDB" id="9800754at2"/>
<protein>
    <submittedName>
        <fullName evidence="4">Homoserine O-acetyltransferase</fullName>
    </submittedName>
</protein>
<organism evidence="4 5">
    <name type="scientific">Bryocella elongata</name>
    <dbReference type="NCBI Taxonomy" id="863522"/>
    <lineage>
        <taxon>Bacteria</taxon>
        <taxon>Pseudomonadati</taxon>
        <taxon>Acidobacteriota</taxon>
        <taxon>Terriglobia</taxon>
        <taxon>Terriglobales</taxon>
        <taxon>Acidobacteriaceae</taxon>
        <taxon>Bryocella</taxon>
    </lineage>
</organism>
<evidence type="ECO:0000313" key="5">
    <source>
        <dbReference type="Proteomes" id="UP000236728"/>
    </source>
</evidence>
<evidence type="ECO:0000313" key="4">
    <source>
        <dbReference type="EMBL" id="SEG16291.1"/>
    </source>
</evidence>
<dbReference type="SUPFAM" id="SSF53474">
    <property type="entry name" value="alpha/beta-Hydrolases"/>
    <property type="match status" value="1"/>
</dbReference>
<dbReference type="RefSeq" id="WP_103932926.1">
    <property type="nucleotide sequence ID" value="NZ_FNVA01000003.1"/>
</dbReference>
<gene>
    <name evidence="4" type="ORF">SAMN05421819_2015</name>
</gene>
<dbReference type="Gene3D" id="3.40.50.1820">
    <property type="entry name" value="alpha/beta hydrolase"/>
    <property type="match status" value="1"/>
</dbReference>
<evidence type="ECO:0000259" key="3">
    <source>
        <dbReference type="Pfam" id="PF00561"/>
    </source>
</evidence>
<dbReference type="GO" id="GO:0004414">
    <property type="term" value="F:homoserine O-acetyltransferase activity"/>
    <property type="evidence" value="ECO:0007669"/>
    <property type="project" value="TreeGrafter"/>
</dbReference>
<dbReference type="AlphaFoldDB" id="A0A1H5XX67"/>
<accession>A0A1H5XX67</accession>
<feature type="active site" description="Nucleophile" evidence="2">
    <location>
        <position position="160"/>
    </location>
</feature>
<dbReference type="GO" id="GO:0009086">
    <property type="term" value="P:methionine biosynthetic process"/>
    <property type="evidence" value="ECO:0007669"/>
    <property type="project" value="TreeGrafter"/>
</dbReference>
<dbReference type="Pfam" id="PF00561">
    <property type="entry name" value="Abhydrolase_1"/>
    <property type="match status" value="1"/>
</dbReference>
<dbReference type="GO" id="GO:0009092">
    <property type="term" value="P:homoserine metabolic process"/>
    <property type="evidence" value="ECO:0007669"/>
    <property type="project" value="TreeGrafter"/>
</dbReference>
<sequence length="354" mass="38597">MRGAWFPGSLAAALPLLAVLLQPPLRAQEGRQQIARLGACRLESGQLIEDCRIGYRTYGTLNAAGDNAVLMPTWLYGTSGELANLFADHPSATRLVDTSRFFGVALDAFGNGVSSSPSNSTTQHGPSFPIFTTADMVEAEYRVATEILHLKHVHAIVGLSMGGEQTFQWAVLHPDFFDLAVPIVSTPRLTVYDLQSKRIMLEAIRSDPGFLGGNYTREPALRLANLINVQAVTTPELRNQSTPREGFEAFVAKSEAPLSIDANDRVSQLEAIVRHDALHGRSIEDVARSVRPRFLVIVAAQDHMVTPSEAIRWAHAVNAPLYVSQGTCAHLIMTCDAPAVEQRTDHFLKGEPLP</sequence>
<evidence type="ECO:0000256" key="1">
    <source>
        <dbReference type="ARBA" id="ARBA00022679"/>
    </source>
</evidence>
<reference evidence="4 5" key="1">
    <citation type="submission" date="2016-10" db="EMBL/GenBank/DDBJ databases">
        <authorList>
            <person name="de Groot N.N."/>
        </authorList>
    </citation>
    <scope>NUCLEOTIDE SEQUENCE [LARGE SCALE GENOMIC DNA]</scope>
    <source>
        <strain evidence="4 5">DSM 22489</strain>
    </source>
</reference>
<feature type="active site" evidence="2">
    <location>
        <position position="302"/>
    </location>
</feature>
<keyword evidence="5" id="KW-1185">Reference proteome</keyword>
<feature type="active site" evidence="2">
    <location>
        <position position="330"/>
    </location>
</feature>
<dbReference type="InterPro" id="IPR000073">
    <property type="entry name" value="AB_hydrolase_1"/>
</dbReference>
<name>A0A1H5XX67_9BACT</name>
<evidence type="ECO:0000256" key="2">
    <source>
        <dbReference type="PIRSR" id="PIRSR000443-1"/>
    </source>
</evidence>
<dbReference type="PIRSF" id="PIRSF000443">
    <property type="entry name" value="Homoser_Ac_trans"/>
    <property type="match status" value="1"/>
</dbReference>
<dbReference type="InterPro" id="IPR029058">
    <property type="entry name" value="AB_hydrolase_fold"/>
</dbReference>
<keyword evidence="1 4" id="KW-0808">Transferase</keyword>